<proteinExistence type="predicted"/>
<dbReference type="Proteomes" id="UP000283509">
    <property type="component" value="Unassembled WGS sequence"/>
</dbReference>
<feature type="signal peptide" evidence="2">
    <location>
        <begin position="1"/>
        <end position="22"/>
    </location>
</feature>
<evidence type="ECO:0000256" key="2">
    <source>
        <dbReference type="SAM" id="SignalP"/>
    </source>
</evidence>
<accession>A0A423TDX3</accession>
<feature type="chain" id="PRO_5018982399" evidence="2">
    <location>
        <begin position="23"/>
        <end position="539"/>
    </location>
</feature>
<sequence length="539" mass="58134">MQSSGLVLWLVAVACACEPCQASSSGSSHQRPRNPLLAVVRAAKALHHHPPAAQPPPSLLPLLPSSALLEYPHLSRRHHAGPDLPQGALFPAQHRRRSPAGLQHLQRQQSAGGDDLQPPLEVQDLPDDERGEAEERRRTWSKRGQLSDAPVSGGAGDGQEEAVAAGLQQVGASIATNFLRHARSGPRPYDVPRIGECSLSSFLSLPSSLALRHPILSSTLPSRSAVHQPRHFPVSGFHHGFTIPPLSNIHLSIAEHFSFPPSSSLPLHITCPFPVSFTSPFLSPDLSILSFSVSPVICLVLHSSSNNKSIDTYTRQIWDTCTTTVFQAAVNGDEAKNRTNAKLAMGWGRGGGINIFSHDSLTPLCPFPSPHSFPLRPLFPLSFFLQNPFVSLLFLATFCFAPFSLSFLSSSLLLSSLPSPPLPTFLPHFLLLSPFPFLPLPFPSLPLPSSTPLPFSPPPLFLLPLSRLPFFPSPFSLLPPLPLSPFLLPPFSPPLSPSPFSPPFPSSPNFSILSPFPSSLPFPPLPLPPLPPHMTASTS</sequence>
<keyword evidence="4" id="KW-1185">Reference proteome</keyword>
<reference evidence="3 4" key="1">
    <citation type="submission" date="2018-04" db="EMBL/GenBank/DDBJ databases">
        <authorList>
            <person name="Zhang X."/>
            <person name="Yuan J."/>
            <person name="Li F."/>
            <person name="Xiang J."/>
        </authorList>
    </citation>
    <scope>NUCLEOTIDE SEQUENCE [LARGE SCALE GENOMIC DNA]</scope>
    <source>
        <tissue evidence="3">Muscle</tissue>
    </source>
</reference>
<protein>
    <submittedName>
        <fullName evidence="3">Uncharacterized protein</fullName>
    </submittedName>
</protein>
<name>A0A423TDX3_PENVA</name>
<feature type="region of interest" description="Disordered" evidence="1">
    <location>
        <begin position="95"/>
        <end position="159"/>
    </location>
</feature>
<evidence type="ECO:0000313" key="4">
    <source>
        <dbReference type="Proteomes" id="UP000283509"/>
    </source>
</evidence>
<comment type="caution">
    <text evidence="3">The sequence shown here is derived from an EMBL/GenBank/DDBJ whole genome shotgun (WGS) entry which is preliminary data.</text>
</comment>
<dbReference type="AlphaFoldDB" id="A0A423TDX3"/>
<evidence type="ECO:0000313" key="3">
    <source>
        <dbReference type="EMBL" id="ROT74597.1"/>
    </source>
</evidence>
<keyword evidence="2" id="KW-0732">Signal</keyword>
<gene>
    <name evidence="3" type="ORF">C7M84_006932</name>
</gene>
<dbReference type="EMBL" id="QCYY01001877">
    <property type="protein sequence ID" value="ROT74597.1"/>
    <property type="molecule type" value="Genomic_DNA"/>
</dbReference>
<reference evidence="3 4" key="2">
    <citation type="submission" date="2019-01" db="EMBL/GenBank/DDBJ databases">
        <title>The decoding of complex shrimp genome reveals the adaptation for benthos swimmer, frequently molting mechanism and breeding impact on genome.</title>
        <authorList>
            <person name="Sun Y."/>
            <person name="Gao Y."/>
            <person name="Yu Y."/>
        </authorList>
    </citation>
    <scope>NUCLEOTIDE SEQUENCE [LARGE SCALE GENOMIC DNA]</scope>
    <source>
        <tissue evidence="3">Muscle</tissue>
    </source>
</reference>
<evidence type="ECO:0000256" key="1">
    <source>
        <dbReference type="SAM" id="MobiDB-lite"/>
    </source>
</evidence>
<organism evidence="3 4">
    <name type="scientific">Penaeus vannamei</name>
    <name type="common">Whiteleg shrimp</name>
    <name type="synonym">Litopenaeus vannamei</name>
    <dbReference type="NCBI Taxonomy" id="6689"/>
    <lineage>
        <taxon>Eukaryota</taxon>
        <taxon>Metazoa</taxon>
        <taxon>Ecdysozoa</taxon>
        <taxon>Arthropoda</taxon>
        <taxon>Crustacea</taxon>
        <taxon>Multicrustacea</taxon>
        <taxon>Malacostraca</taxon>
        <taxon>Eumalacostraca</taxon>
        <taxon>Eucarida</taxon>
        <taxon>Decapoda</taxon>
        <taxon>Dendrobranchiata</taxon>
        <taxon>Penaeoidea</taxon>
        <taxon>Penaeidae</taxon>
        <taxon>Penaeus</taxon>
    </lineage>
</organism>